<gene>
    <name evidence="2" type="ordered locus">Nther_0164</name>
</gene>
<dbReference type="InterPro" id="IPR042215">
    <property type="entry name" value="CarD-like_C"/>
</dbReference>
<dbReference type="AlphaFoldDB" id="B2A4A9"/>
<reference evidence="2 3" key="2">
    <citation type="journal article" date="2011" name="J. Bacteriol.">
        <title>Complete genome sequence of the anaerobic, halophilic alkalithermophile Natranaerobius thermophilus JW/NM-WN-LF.</title>
        <authorList>
            <person name="Zhao B."/>
            <person name="Mesbah N.M."/>
            <person name="Dalin E."/>
            <person name="Goodwin L."/>
            <person name="Nolan M."/>
            <person name="Pitluck S."/>
            <person name="Chertkov O."/>
            <person name="Brettin T.S."/>
            <person name="Han J."/>
            <person name="Larimer F.W."/>
            <person name="Land M.L."/>
            <person name="Hauser L."/>
            <person name="Kyrpides N."/>
            <person name="Wiegel J."/>
        </authorList>
    </citation>
    <scope>NUCLEOTIDE SEQUENCE [LARGE SCALE GENOMIC DNA]</scope>
    <source>
        <strain evidence="3">ATCC BAA-1301 / DSM 18059 / JW/NM-WN-LF</strain>
    </source>
</reference>
<dbReference type="HOGENOM" id="CLU_048259_1_1_9"/>
<dbReference type="InterPro" id="IPR036101">
    <property type="entry name" value="CarD-like/TRCF_RID_sf"/>
</dbReference>
<dbReference type="InParanoid" id="B2A4A9"/>
<evidence type="ECO:0000313" key="2">
    <source>
        <dbReference type="EMBL" id="ACB83763.1"/>
    </source>
</evidence>
<dbReference type="EMBL" id="CP001034">
    <property type="protein sequence ID" value="ACB83763.1"/>
    <property type="molecule type" value="Genomic_DNA"/>
</dbReference>
<name>B2A4A9_NATTJ</name>
<dbReference type="STRING" id="457570.Nther_0164"/>
<evidence type="ECO:0000313" key="3">
    <source>
        <dbReference type="Proteomes" id="UP000001683"/>
    </source>
</evidence>
<dbReference type="FunCoup" id="B2A4A9">
    <property type="interactions" value="2"/>
</dbReference>
<organism evidence="2 3">
    <name type="scientific">Natranaerobius thermophilus (strain ATCC BAA-1301 / DSM 18059 / JW/NM-WN-LF)</name>
    <dbReference type="NCBI Taxonomy" id="457570"/>
    <lineage>
        <taxon>Bacteria</taxon>
        <taxon>Bacillati</taxon>
        <taxon>Bacillota</taxon>
        <taxon>Clostridia</taxon>
        <taxon>Natranaerobiales</taxon>
        <taxon>Natranaerobiaceae</taxon>
        <taxon>Natranaerobius</taxon>
    </lineage>
</organism>
<dbReference type="InterPro" id="IPR003711">
    <property type="entry name" value="CarD-like/TRCF_RID"/>
</dbReference>
<dbReference type="GO" id="GO:0009303">
    <property type="term" value="P:rRNA transcription"/>
    <property type="evidence" value="ECO:0007669"/>
    <property type="project" value="TreeGrafter"/>
</dbReference>
<dbReference type="SMART" id="SM01058">
    <property type="entry name" value="CarD_TRCF"/>
    <property type="match status" value="1"/>
</dbReference>
<dbReference type="Pfam" id="PF02559">
    <property type="entry name" value="CarD_TRCF_RID"/>
    <property type="match status" value="1"/>
</dbReference>
<accession>B2A4A9</accession>
<dbReference type="RefSeq" id="WP_012446654.1">
    <property type="nucleotide sequence ID" value="NC_010718.1"/>
</dbReference>
<dbReference type="InterPro" id="IPR052531">
    <property type="entry name" value="CarD-like_regulator"/>
</dbReference>
<evidence type="ECO:0000259" key="1">
    <source>
        <dbReference type="SMART" id="SM01058"/>
    </source>
</evidence>
<dbReference type="PANTHER" id="PTHR38447:SF1">
    <property type="entry name" value="RNA POLYMERASE-BINDING TRANSCRIPTION FACTOR CARD"/>
    <property type="match status" value="1"/>
</dbReference>
<proteinExistence type="predicted"/>
<dbReference type="eggNOG" id="COG1329">
    <property type="taxonomic scope" value="Bacteria"/>
</dbReference>
<protein>
    <submittedName>
        <fullName evidence="2">Transcriptional regulator, CarD family</fullName>
    </submittedName>
</protein>
<dbReference type="KEGG" id="nth:Nther_0164"/>
<dbReference type="InterPro" id="IPR048792">
    <property type="entry name" value="CarD_C"/>
</dbReference>
<dbReference type="Pfam" id="PF21095">
    <property type="entry name" value="CarD_C"/>
    <property type="match status" value="1"/>
</dbReference>
<dbReference type="OrthoDB" id="9786074at2"/>
<reference evidence="2 3" key="1">
    <citation type="submission" date="2008-04" db="EMBL/GenBank/DDBJ databases">
        <title>Complete sequence of chromosome of Natranaerobius thermophilus JW/NM-WN-LF.</title>
        <authorList>
            <consortium name="US DOE Joint Genome Institute"/>
            <person name="Copeland A."/>
            <person name="Lucas S."/>
            <person name="Lapidus A."/>
            <person name="Glavina del Rio T."/>
            <person name="Dalin E."/>
            <person name="Tice H."/>
            <person name="Bruce D."/>
            <person name="Goodwin L."/>
            <person name="Pitluck S."/>
            <person name="Chertkov O."/>
            <person name="Brettin T."/>
            <person name="Detter J.C."/>
            <person name="Han C."/>
            <person name="Kuske C.R."/>
            <person name="Schmutz J."/>
            <person name="Larimer F."/>
            <person name="Land M."/>
            <person name="Hauser L."/>
            <person name="Kyrpides N."/>
            <person name="Lykidis A."/>
            <person name="Mesbah N.M."/>
            <person name="Wiegel J."/>
        </authorList>
    </citation>
    <scope>NUCLEOTIDE SEQUENCE [LARGE SCALE GENOMIC DNA]</scope>
    <source>
        <strain evidence="3">ATCC BAA-1301 / DSM 18059 / JW/NM-WN-LF</strain>
    </source>
</reference>
<dbReference type="PANTHER" id="PTHR38447">
    <property type="entry name" value="TRANSCRIPTION FACTOR YDEB-RELATED"/>
    <property type="match status" value="1"/>
</dbReference>
<dbReference type="Gene3D" id="1.20.58.1290">
    <property type="entry name" value="CarD-like, C-terminal domain"/>
    <property type="match status" value="1"/>
</dbReference>
<dbReference type="Gene3D" id="2.40.10.170">
    <property type="match status" value="1"/>
</dbReference>
<dbReference type="SUPFAM" id="SSF141259">
    <property type="entry name" value="CarD-like"/>
    <property type="match status" value="1"/>
</dbReference>
<dbReference type="Proteomes" id="UP000001683">
    <property type="component" value="Chromosome"/>
</dbReference>
<keyword evidence="3" id="KW-1185">Reference proteome</keyword>
<feature type="domain" description="CarD-like/TRCF RNAP-interacting" evidence="1">
    <location>
        <begin position="1"/>
        <end position="111"/>
    </location>
</feature>
<sequence>MFKKGDKVVYPMHGAGVIEGVEEREVLGKKHMYYIMKIPVGDMKVMIPKERVDAIGLREIVDKNSVKKVLAILKAEETNVNHNWNQRYRANLEKIRSGDIYQVAEVIRNLVFLDDEKGLSTGEKKMLENAKQILVSELVLAKDIEEEQAHEIINDTLLTTS</sequence>